<comment type="caution">
    <text evidence="1">The sequence shown here is derived from an EMBL/GenBank/DDBJ whole genome shotgun (WGS) entry which is preliminary data.</text>
</comment>
<dbReference type="Proteomes" id="UP001596915">
    <property type="component" value="Unassembled WGS sequence"/>
</dbReference>
<organism evidence="1 2">
    <name type="scientific">Streptomyces sanglieri</name>
    <dbReference type="NCBI Taxonomy" id="193460"/>
    <lineage>
        <taxon>Bacteria</taxon>
        <taxon>Bacillati</taxon>
        <taxon>Actinomycetota</taxon>
        <taxon>Actinomycetes</taxon>
        <taxon>Kitasatosporales</taxon>
        <taxon>Streptomycetaceae</taxon>
        <taxon>Streptomyces</taxon>
    </lineage>
</organism>
<evidence type="ECO:0000313" key="2">
    <source>
        <dbReference type="Proteomes" id="UP001596915"/>
    </source>
</evidence>
<evidence type="ECO:0000313" key="1">
    <source>
        <dbReference type="EMBL" id="MFD0621451.1"/>
    </source>
</evidence>
<proteinExistence type="predicted"/>
<name>A0ABW2WM65_9ACTN</name>
<sequence length="203" mass="20585">MFDARIDQALVSSVGAQSEQIQQVGQMVPFVDTLPAQHGGQRLQIGDRDGCGVVVGVDEAAGQHLRALPAVQPFGGECLRGPAGQRAQGAGQVEDGVHQHPLAHGGVMPEPGQGVIVLGSGQGSSGHGRTGQDPVRSAPAGLGGCRFEEGVQAGAGLVMAACVGEQAQCEGGLQHTAAAWAVQSALGIHEPSEVATQPVHRHL</sequence>
<accession>A0ABW2WM65</accession>
<gene>
    <name evidence="1" type="ORF">ACFQ2K_00150</name>
</gene>
<reference evidence="2" key="1">
    <citation type="journal article" date="2019" name="Int. J. Syst. Evol. Microbiol.">
        <title>The Global Catalogue of Microorganisms (GCM) 10K type strain sequencing project: providing services to taxonomists for standard genome sequencing and annotation.</title>
        <authorList>
            <consortium name="The Broad Institute Genomics Platform"/>
            <consortium name="The Broad Institute Genome Sequencing Center for Infectious Disease"/>
            <person name="Wu L."/>
            <person name="Ma J."/>
        </authorList>
    </citation>
    <scope>NUCLEOTIDE SEQUENCE [LARGE SCALE GENOMIC DNA]</scope>
    <source>
        <strain evidence="2">JCM 12607</strain>
    </source>
</reference>
<keyword evidence="2" id="KW-1185">Reference proteome</keyword>
<dbReference type="EMBL" id="JBHTGL010000001">
    <property type="protein sequence ID" value="MFD0621451.1"/>
    <property type="molecule type" value="Genomic_DNA"/>
</dbReference>
<protein>
    <submittedName>
        <fullName evidence="1">Uncharacterized protein</fullName>
    </submittedName>
</protein>